<dbReference type="EMBL" id="JAYMYQ010000006">
    <property type="protein sequence ID" value="KAK7322472.1"/>
    <property type="molecule type" value="Genomic_DNA"/>
</dbReference>
<evidence type="ECO:0000313" key="2">
    <source>
        <dbReference type="Proteomes" id="UP001367508"/>
    </source>
</evidence>
<organism evidence="1 2">
    <name type="scientific">Canavalia gladiata</name>
    <name type="common">Sword bean</name>
    <name type="synonym">Dolichos gladiatus</name>
    <dbReference type="NCBI Taxonomy" id="3824"/>
    <lineage>
        <taxon>Eukaryota</taxon>
        <taxon>Viridiplantae</taxon>
        <taxon>Streptophyta</taxon>
        <taxon>Embryophyta</taxon>
        <taxon>Tracheophyta</taxon>
        <taxon>Spermatophyta</taxon>
        <taxon>Magnoliopsida</taxon>
        <taxon>eudicotyledons</taxon>
        <taxon>Gunneridae</taxon>
        <taxon>Pentapetalae</taxon>
        <taxon>rosids</taxon>
        <taxon>fabids</taxon>
        <taxon>Fabales</taxon>
        <taxon>Fabaceae</taxon>
        <taxon>Papilionoideae</taxon>
        <taxon>50 kb inversion clade</taxon>
        <taxon>NPAAA clade</taxon>
        <taxon>indigoferoid/millettioid clade</taxon>
        <taxon>Phaseoleae</taxon>
        <taxon>Canavalia</taxon>
    </lineage>
</organism>
<evidence type="ECO:0000313" key="1">
    <source>
        <dbReference type="EMBL" id="KAK7322472.1"/>
    </source>
</evidence>
<accession>A0AAN9Q552</accession>
<name>A0AAN9Q552_CANGL</name>
<comment type="caution">
    <text evidence="1">The sequence shown here is derived from an EMBL/GenBank/DDBJ whole genome shotgun (WGS) entry which is preliminary data.</text>
</comment>
<dbReference type="AlphaFoldDB" id="A0AAN9Q552"/>
<dbReference type="Proteomes" id="UP001367508">
    <property type="component" value="Unassembled WGS sequence"/>
</dbReference>
<keyword evidence="2" id="KW-1185">Reference proteome</keyword>
<reference evidence="1 2" key="1">
    <citation type="submission" date="2024-01" db="EMBL/GenBank/DDBJ databases">
        <title>The genomes of 5 underutilized Papilionoideae crops provide insights into root nodulation and disease resistanc.</title>
        <authorList>
            <person name="Jiang F."/>
        </authorList>
    </citation>
    <scope>NUCLEOTIDE SEQUENCE [LARGE SCALE GENOMIC DNA]</scope>
    <source>
        <strain evidence="1">LVBAO_FW01</strain>
        <tissue evidence="1">Leaves</tissue>
    </source>
</reference>
<sequence>MFPSWASSFLSLFPFNCNFEPAATSKFAVIFFPVPTPFCGGGIERGRYPEVRAVKYILMTQLGHARSNTNLLLIYIRLLEYVWR</sequence>
<gene>
    <name evidence="1" type="ORF">VNO77_25853</name>
</gene>
<protein>
    <submittedName>
        <fullName evidence="1">Uncharacterized protein</fullName>
    </submittedName>
</protein>
<proteinExistence type="predicted"/>